<dbReference type="EMBL" id="U80928">
    <property type="protein sequence ID" value="AAM54857.1"/>
    <property type="molecule type" value="Genomic_DNA"/>
</dbReference>
<protein>
    <submittedName>
        <fullName evidence="1">Uncharacterized protein</fullName>
    </submittedName>
</protein>
<dbReference type="KEGG" id="ret:RHE_PD00194"/>
<accession>Q8KL93</accession>
<reference evidence="2" key="2">
    <citation type="journal article" date="2006" name="Proc. Natl. Acad. Sci. U.S.A.">
        <title>The partitioned Rhizobium etli genome: genetic and metabolic redundancy in seven interacting replicons.</title>
        <authorList>
            <person name="Gonzalez V."/>
            <person name="Santamaria R.I."/>
            <person name="Bustos P."/>
            <person name="Hernandez-Gonzalez I."/>
            <person name="Medrano-Soto A."/>
            <person name="Moreno-Hagelsieb G."/>
            <person name="Janga S.C."/>
            <person name="Ramirez M.A."/>
            <person name="Jimenez-Jacinto V."/>
            <person name="Collado-Vides J."/>
            <person name="Davila G."/>
        </authorList>
    </citation>
    <scope>NUCLEOTIDE SEQUENCE [LARGE SCALE GENOMIC DNA]</scope>
    <source>
        <strain evidence="2">ATCC 51251 / DSM 11541 / JCM 21823 / NBRC 15573 / CFN 42</strain>
    </source>
</reference>
<evidence type="ECO:0000313" key="2">
    <source>
        <dbReference type="Proteomes" id="UP000001936"/>
    </source>
</evidence>
<sequence>MAANRNALRQSRRQLHGIHQNRRHHALAQMIKLSLQPRTWCQPQPIMRAKTSAFFGTPLIQSDPTMSQRNSNLPDDVDASRALSPRKLCNLGRAMMTCNRWPAHALSVVAPTSFAAARPSAKCWTMFMRPSVSCIMSSPALPAKQSWPLFR</sequence>
<name>Q8KL93_RHIEC</name>
<geneLocation type="plasmid" evidence="1 2">
    <name>p42d</name>
</geneLocation>
<gene>
    <name evidence="1" type="ordered locus">RHE_PD00194</name>
</gene>
<keyword evidence="2" id="KW-1185">Reference proteome</keyword>
<reference evidence="2" key="1">
    <citation type="journal article" date="2003" name="Genome Biol.">
        <title>The mosaic structure of the symbiotic plasmid of Rhizobium etli CFN42 and its relation to other symbiotic genome compartments.</title>
        <authorList>
            <person name="Gonzalez V."/>
            <person name="Bustos P."/>
            <person name="Ramirez-Romero M.A."/>
            <person name="Medrano-Soto A."/>
            <person name="Salgado H."/>
            <person name="Hernandez-Gonzalez I."/>
            <person name="Hernandez-Celis J.C."/>
            <person name="Quintero V."/>
            <person name="Moreno-Hagelsieb G."/>
            <person name="Girard L."/>
            <person name="Rodriguez O."/>
            <person name="Flores M."/>
            <person name="Cevallos M.A."/>
            <person name="Collado-Vides J."/>
            <person name="Romero D."/>
            <person name="Davila G."/>
        </authorList>
    </citation>
    <scope>NUCLEOTIDE SEQUENCE [LARGE SCALE GENOMIC DNA]</scope>
    <source>
        <strain evidence="2">ATCC 51251 / DSM 11541 / JCM 21823 / NBRC 15573 / CFN 42</strain>
    </source>
</reference>
<proteinExistence type="predicted"/>
<organism evidence="1 2">
    <name type="scientific">Rhizobium etli (strain ATCC 51251 / DSM 11541 / JCM 21823 / NBRC 15573 / CFN 42)</name>
    <dbReference type="NCBI Taxonomy" id="347834"/>
    <lineage>
        <taxon>Bacteria</taxon>
        <taxon>Pseudomonadati</taxon>
        <taxon>Pseudomonadota</taxon>
        <taxon>Alphaproteobacteria</taxon>
        <taxon>Hyphomicrobiales</taxon>
        <taxon>Rhizobiaceae</taxon>
        <taxon>Rhizobium/Agrobacterium group</taxon>
        <taxon>Rhizobium</taxon>
    </lineage>
</organism>
<evidence type="ECO:0000313" key="1">
    <source>
        <dbReference type="EMBL" id="AAM54857.1"/>
    </source>
</evidence>
<dbReference type="Proteomes" id="UP000001936">
    <property type="component" value="Plasmid p42d"/>
</dbReference>
<dbReference type="AlphaFoldDB" id="Q8KL93"/>
<dbReference type="HOGENOM" id="CLU_145405_0_0_5"/>
<keyword evidence="1" id="KW-0614">Plasmid</keyword>